<dbReference type="AlphaFoldDB" id="A0A0F9SDU6"/>
<evidence type="ECO:0000313" key="1">
    <source>
        <dbReference type="EMBL" id="KKN65189.1"/>
    </source>
</evidence>
<organism evidence="1">
    <name type="scientific">marine sediment metagenome</name>
    <dbReference type="NCBI Taxonomy" id="412755"/>
    <lineage>
        <taxon>unclassified sequences</taxon>
        <taxon>metagenomes</taxon>
        <taxon>ecological metagenomes</taxon>
    </lineage>
</organism>
<protein>
    <submittedName>
        <fullName evidence="1">Uncharacterized protein</fullName>
    </submittedName>
</protein>
<comment type="caution">
    <text evidence="1">The sequence shown here is derived from an EMBL/GenBank/DDBJ whole genome shotgun (WGS) entry which is preliminary data.</text>
</comment>
<accession>A0A0F9SDU6</accession>
<name>A0A0F9SDU6_9ZZZZ</name>
<dbReference type="EMBL" id="LAZR01000531">
    <property type="protein sequence ID" value="KKN65189.1"/>
    <property type="molecule type" value="Genomic_DNA"/>
</dbReference>
<sequence length="66" mass="7701">MSKLAIETERSIRKAIKIGQKGKMFKLLDSKGNVLEEFWTRSCYCLSKGLFRKPTKCPTHRRLITQ</sequence>
<proteinExistence type="predicted"/>
<reference evidence="1" key="1">
    <citation type="journal article" date="2015" name="Nature">
        <title>Complex archaea that bridge the gap between prokaryotes and eukaryotes.</title>
        <authorList>
            <person name="Spang A."/>
            <person name="Saw J.H."/>
            <person name="Jorgensen S.L."/>
            <person name="Zaremba-Niedzwiedzka K."/>
            <person name="Martijn J."/>
            <person name="Lind A.E."/>
            <person name="van Eijk R."/>
            <person name="Schleper C."/>
            <person name="Guy L."/>
            <person name="Ettema T.J."/>
        </authorList>
    </citation>
    <scope>NUCLEOTIDE SEQUENCE</scope>
</reference>
<gene>
    <name evidence="1" type="ORF">LCGC14_0483650</name>
</gene>